<dbReference type="PRINTS" id="PR00781">
    <property type="entry name" value="LIPOSIGPTASE"/>
</dbReference>
<feature type="transmembrane region" description="Helical" evidence="9">
    <location>
        <begin position="119"/>
        <end position="139"/>
    </location>
</feature>
<comment type="subcellular location">
    <subcellularLocation>
        <location evidence="9">Cell membrane</location>
        <topology evidence="9">Multi-pass membrane protein</topology>
    </subcellularLocation>
</comment>
<dbReference type="AlphaFoldDB" id="F6BGN0"/>
<dbReference type="EC" id="3.4.23.36" evidence="9"/>
<keyword evidence="6 9" id="KW-0378">Hydrolase</keyword>
<evidence type="ECO:0000256" key="3">
    <source>
        <dbReference type="ARBA" id="ARBA00022670"/>
    </source>
</evidence>
<evidence type="ECO:0000256" key="4">
    <source>
        <dbReference type="ARBA" id="ARBA00022692"/>
    </source>
</evidence>
<organism evidence="12 13">
    <name type="scientific">Thermoanaerobacterium xylanolyticum (strain ATCC 49914 / DSM 7097 / LX-11)</name>
    <dbReference type="NCBI Taxonomy" id="858215"/>
    <lineage>
        <taxon>Bacteria</taxon>
        <taxon>Bacillati</taxon>
        <taxon>Bacillota</taxon>
        <taxon>Clostridia</taxon>
        <taxon>Thermoanaerobacterales</taxon>
        <taxon>Thermoanaerobacteraceae</taxon>
        <taxon>Thermoanaerobacterium</taxon>
    </lineage>
</organism>
<dbReference type="GO" id="GO:0005886">
    <property type="term" value="C:plasma membrane"/>
    <property type="evidence" value="ECO:0007669"/>
    <property type="project" value="UniProtKB-SubCell"/>
</dbReference>
<keyword evidence="8 9" id="KW-0472">Membrane</keyword>
<dbReference type="GO" id="GO:0004190">
    <property type="term" value="F:aspartic-type endopeptidase activity"/>
    <property type="evidence" value="ECO:0007669"/>
    <property type="project" value="UniProtKB-UniRule"/>
</dbReference>
<feature type="active site" evidence="9">
    <location>
        <position position="109"/>
    </location>
</feature>
<evidence type="ECO:0000256" key="8">
    <source>
        <dbReference type="ARBA" id="ARBA00023136"/>
    </source>
</evidence>
<keyword evidence="3 9" id="KW-0645">Protease</keyword>
<reference evidence="12" key="1">
    <citation type="submission" date="2011-05" db="EMBL/GenBank/DDBJ databases">
        <title>Complete sequence of Thermoanaerobacterium xylanolyticum LX-11.</title>
        <authorList>
            <consortium name="US DOE Joint Genome Institute"/>
            <person name="Lucas S."/>
            <person name="Han J."/>
            <person name="Lapidus A."/>
            <person name="Cheng J.-F."/>
            <person name="Goodwin L."/>
            <person name="Pitluck S."/>
            <person name="Peters L."/>
            <person name="Mikhailova N."/>
            <person name="Lu M."/>
            <person name="Han C."/>
            <person name="Tapia R."/>
            <person name="Land M."/>
            <person name="Hauser L."/>
            <person name="Kyrpides N."/>
            <person name="Ivanova N."/>
            <person name="Pagani I."/>
            <person name="Hemme C."/>
            <person name="Woyke T."/>
        </authorList>
    </citation>
    <scope>NUCLEOTIDE SEQUENCE</scope>
    <source>
        <strain evidence="12">LX-11</strain>
    </source>
</reference>
<keyword evidence="5 9" id="KW-0064">Aspartyl protease</keyword>
<keyword evidence="13" id="KW-1185">Reference proteome</keyword>
<dbReference type="KEGG" id="txy:Thexy_1460"/>
<dbReference type="InterPro" id="IPR001872">
    <property type="entry name" value="Peptidase_A8"/>
</dbReference>
<evidence type="ECO:0000256" key="7">
    <source>
        <dbReference type="ARBA" id="ARBA00022989"/>
    </source>
</evidence>
<dbReference type="EMBL" id="CP002739">
    <property type="protein sequence ID" value="AEF17492.1"/>
    <property type="molecule type" value="Genomic_DNA"/>
</dbReference>
<feature type="active site" evidence="9">
    <location>
        <position position="124"/>
    </location>
</feature>
<protein>
    <recommendedName>
        <fullName evidence="9">Lipoprotein signal peptidase</fullName>
        <ecNumber evidence="9">3.4.23.36</ecNumber>
    </recommendedName>
    <alternativeName>
        <fullName evidence="9">Prolipoprotein signal peptidase</fullName>
    </alternativeName>
    <alternativeName>
        <fullName evidence="9">Signal peptidase II</fullName>
        <shortName evidence="9">SPase II</shortName>
    </alternativeName>
</protein>
<dbReference type="PROSITE" id="PS00855">
    <property type="entry name" value="SPASE_II"/>
    <property type="match status" value="1"/>
</dbReference>
<dbReference type="Pfam" id="PF01252">
    <property type="entry name" value="Peptidase_A8"/>
    <property type="match status" value="1"/>
</dbReference>
<evidence type="ECO:0000313" key="12">
    <source>
        <dbReference type="EMBL" id="AEF17492.1"/>
    </source>
</evidence>
<dbReference type="HAMAP" id="MF_00161">
    <property type="entry name" value="LspA"/>
    <property type="match status" value="1"/>
</dbReference>
<evidence type="ECO:0000256" key="2">
    <source>
        <dbReference type="ARBA" id="ARBA00022475"/>
    </source>
</evidence>
<evidence type="ECO:0000256" key="10">
    <source>
        <dbReference type="RuleBase" id="RU000594"/>
    </source>
</evidence>
<dbReference type="PANTHER" id="PTHR33695">
    <property type="entry name" value="LIPOPROTEIN SIGNAL PEPTIDASE"/>
    <property type="match status" value="1"/>
</dbReference>
<comment type="similarity">
    <text evidence="1 9 11">Belongs to the peptidase A8 family.</text>
</comment>
<gene>
    <name evidence="9" type="primary">lspA</name>
    <name evidence="12" type="ordered locus">Thexy_1460</name>
</gene>
<keyword evidence="7 9" id="KW-1133">Transmembrane helix</keyword>
<evidence type="ECO:0000256" key="5">
    <source>
        <dbReference type="ARBA" id="ARBA00022750"/>
    </source>
</evidence>
<keyword evidence="4 9" id="KW-0812">Transmembrane</keyword>
<accession>F6BGN0</accession>
<name>F6BGN0_THEXL</name>
<dbReference type="eggNOG" id="COG0597">
    <property type="taxonomic scope" value="Bacteria"/>
</dbReference>
<dbReference type="GO" id="GO:0006508">
    <property type="term" value="P:proteolysis"/>
    <property type="evidence" value="ECO:0007669"/>
    <property type="project" value="UniProtKB-KW"/>
</dbReference>
<comment type="catalytic activity">
    <reaction evidence="9 10">
        <text>Release of signal peptides from bacterial membrane prolipoproteins. Hydrolyzes -Xaa-Yaa-Zaa-|-(S,diacylglyceryl)Cys-, in which Xaa is hydrophobic (preferably Leu), and Yaa (Ala or Ser) and Zaa (Gly or Ala) have small, neutral side chains.</text>
        <dbReference type="EC" id="3.4.23.36"/>
    </reaction>
</comment>
<dbReference type="STRING" id="858215.Thexy_1460"/>
<keyword evidence="12" id="KW-0449">Lipoprotein</keyword>
<sequence length="145" mass="16416">MEIIIVFISILIDQISKYFVVRYLKPIGTFPIIDNVFNFTYVENKGAAFGILQNKTVFFIIITVIVGTILVYSIINIPSSTFYKFTLSMILGGAIGNLIDRVRLGYVVDFIDFRFFPAVFNLADSMIVVGAILLCYTLIFKKESQ</sequence>
<dbReference type="RefSeq" id="WP_013788230.1">
    <property type="nucleotide sequence ID" value="NC_015555.1"/>
</dbReference>
<dbReference type="Proteomes" id="UP000007239">
    <property type="component" value="Chromosome"/>
</dbReference>
<evidence type="ECO:0000313" key="13">
    <source>
        <dbReference type="Proteomes" id="UP000007239"/>
    </source>
</evidence>
<evidence type="ECO:0000256" key="11">
    <source>
        <dbReference type="RuleBase" id="RU004181"/>
    </source>
</evidence>
<comment type="function">
    <text evidence="9 10">This protein specifically catalyzes the removal of signal peptides from prolipoproteins.</text>
</comment>
<dbReference type="UniPathway" id="UPA00665"/>
<keyword evidence="2 9" id="KW-1003">Cell membrane</keyword>
<comment type="caution">
    <text evidence="9">Lacks conserved residue(s) required for the propagation of feature annotation.</text>
</comment>
<evidence type="ECO:0000256" key="1">
    <source>
        <dbReference type="ARBA" id="ARBA00006139"/>
    </source>
</evidence>
<comment type="pathway">
    <text evidence="9">Protein modification; lipoprotein biosynthesis (signal peptide cleavage).</text>
</comment>
<proteinExistence type="inferred from homology"/>
<dbReference type="HOGENOM" id="CLU_083252_3_4_9"/>
<dbReference type="PANTHER" id="PTHR33695:SF1">
    <property type="entry name" value="LIPOPROTEIN SIGNAL PEPTIDASE"/>
    <property type="match status" value="1"/>
</dbReference>
<evidence type="ECO:0000256" key="6">
    <source>
        <dbReference type="ARBA" id="ARBA00022801"/>
    </source>
</evidence>
<feature type="transmembrane region" description="Helical" evidence="9">
    <location>
        <begin position="57"/>
        <end position="75"/>
    </location>
</feature>
<dbReference type="NCBIfam" id="TIGR00077">
    <property type="entry name" value="lspA"/>
    <property type="match status" value="1"/>
</dbReference>
<evidence type="ECO:0000256" key="9">
    <source>
        <dbReference type="HAMAP-Rule" id="MF_00161"/>
    </source>
</evidence>